<proteinExistence type="predicted"/>
<dbReference type="AlphaFoldDB" id="A0A919BBM7"/>
<dbReference type="InterPro" id="IPR001296">
    <property type="entry name" value="Glyco_trans_1"/>
</dbReference>
<evidence type="ECO:0000313" key="4">
    <source>
        <dbReference type="EMBL" id="GHF80962.1"/>
    </source>
</evidence>
<gene>
    <name evidence="4" type="ORF">GCM10017161_05350</name>
</gene>
<dbReference type="GO" id="GO:0016757">
    <property type="term" value="F:glycosyltransferase activity"/>
    <property type="evidence" value="ECO:0007669"/>
    <property type="project" value="InterPro"/>
</dbReference>
<reference evidence="4" key="1">
    <citation type="journal article" date="2014" name="Int. J. Syst. Evol. Microbiol.">
        <title>Complete genome sequence of Corynebacterium casei LMG S-19264T (=DSM 44701T), isolated from a smear-ripened cheese.</title>
        <authorList>
            <consortium name="US DOE Joint Genome Institute (JGI-PGF)"/>
            <person name="Walter F."/>
            <person name="Albersmeier A."/>
            <person name="Kalinowski J."/>
            <person name="Ruckert C."/>
        </authorList>
    </citation>
    <scope>NUCLEOTIDE SEQUENCE</scope>
    <source>
        <strain evidence="4">KCTC 42731</strain>
    </source>
</reference>
<feature type="transmembrane region" description="Helical" evidence="1">
    <location>
        <begin position="136"/>
        <end position="159"/>
    </location>
</feature>
<dbReference type="RefSeq" id="WP_189767158.1">
    <property type="nucleotide sequence ID" value="NZ_BNCK01000001.1"/>
</dbReference>
<dbReference type="GO" id="GO:1901135">
    <property type="term" value="P:carbohydrate derivative metabolic process"/>
    <property type="evidence" value="ECO:0007669"/>
    <property type="project" value="UniProtKB-ARBA"/>
</dbReference>
<evidence type="ECO:0000313" key="5">
    <source>
        <dbReference type="Proteomes" id="UP000623842"/>
    </source>
</evidence>
<keyword evidence="5" id="KW-1185">Reference proteome</keyword>
<comment type="caution">
    <text evidence="4">The sequence shown here is derived from an EMBL/GenBank/DDBJ whole genome shotgun (WGS) entry which is preliminary data.</text>
</comment>
<keyword evidence="1" id="KW-0812">Transmembrane</keyword>
<evidence type="ECO:0008006" key="6">
    <source>
        <dbReference type="Google" id="ProtNLM"/>
    </source>
</evidence>
<organism evidence="4 5">
    <name type="scientific">Thalassotalea marina</name>
    <dbReference type="NCBI Taxonomy" id="1673741"/>
    <lineage>
        <taxon>Bacteria</taxon>
        <taxon>Pseudomonadati</taxon>
        <taxon>Pseudomonadota</taxon>
        <taxon>Gammaproteobacteria</taxon>
        <taxon>Alteromonadales</taxon>
        <taxon>Colwelliaceae</taxon>
        <taxon>Thalassotalea</taxon>
    </lineage>
</organism>
<dbReference type="CDD" id="cd03808">
    <property type="entry name" value="GT4_CapM-like"/>
    <property type="match status" value="1"/>
</dbReference>
<keyword evidence="1" id="KW-1133">Transmembrane helix</keyword>
<dbReference type="Gene3D" id="3.40.50.2000">
    <property type="entry name" value="Glycogen Phosphorylase B"/>
    <property type="match status" value="2"/>
</dbReference>
<feature type="domain" description="Glycosyltransferase subfamily 4-like N-terminal" evidence="3">
    <location>
        <begin position="16"/>
        <end position="180"/>
    </location>
</feature>
<sequence>MNKIKIAHVQVLPILSGVQNISLDVLNGLDSAVYDKYLICADDDIESEEFATRFAKAGVTILRVKSLKREIGIQDMTALKDLFSLFKSHQFDIVHSHSTKPGILARIAARFAGVKAVIHTIHGVAFHKNEPWAKRLFFYLVECVASLFGHYLTSVSAYYRPYYPYIRDKKFRVIYNGIPVTLPIEDIRHDTNRNDKLSILFLSRIERAKDPLTLLKATKLLKNRYNRTDFNVKIAGDGELMAQCQYYVEQNELSDVVEFLGWVTDKTPVYQQADIFCVPSIFEAFGLVFAEAGLYELPTVATNVEGIPEVIAHEKTGLLVAPHQPEQVAEKLNYLLDHPDERLRLGKAAKERILNNFTTQRMVDEYEQLYRQALT</sequence>
<evidence type="ECO:0000256" key="1">
    <source>
        <dbReference type="SAM" id="Phobius"/>
    </source>
</evidence>
<protein>
    <recommendedName>
        <fullName evidence="6">Glycosyltransferase family 1 protein</fullName>
    </recommendedName>
</protein>
<name>A0A919BBM7_9GAMM</name>
<dbReference type="Pfam" id="PF13439">
    <property type="entry name" value="Glyco_transf_4"/>
    <property type="match status" value="1"/>
</dbReference>
<dbReference type="Proteomes" id="UP000623842">
    <property type="component" value="Unassembled WGS sequence"/>
</dbReference>
<dbReference type="PANTHER" id="PTHR12526">
    <property type="entry name" value="GLYCOSYLTRANSFERASE"/>
    <property type="match status" value="1"/>
</dbReference>
<dbReference type="PANTHER" id="PTHR12526:SF630">
    <property type="entry name" value="GLYCOSYLTRANSFERASE"/>
    <property type="match status" value="1"/>
</dbReference>
<dbReference type="InterPro" id="IPR028098">
    <property type="entry name" value="Glyco_trans_4-like_N"/>
</dbReference>
<evidence type="ECO:0000259" key="3">
    <source>
        <dbReference type="Pfam" id="PF13439"/>
    </source>
</evidence>
<dbReference type="EMBL" id="BNCK01000001">
    <property type="protein sequence ID" value="GHF80962.1"/>
    <property type="molecule type" value="Genomic_DNA"/>
</dbReference>
<dbReference type="Pfam" id="PF00534">
    <property type="entry name" value="Glycos_transf_1"/>
    <property type="match status" value="1"/>
</dbReference>
<accession>A0A919BBM7</accession>
<evidence type="ECO:0000259" key="2">
    <source>
        <dbReference type="Pfam" id="PF00534"/>
    </source>
</evidence>
<feature type="domain" description="Glycosyl transferase family 1" evidence="2">
    <location>
        <begin position="186"/>
        <end position="352"/>
    </location>
</feature>
<dbReference type="SUPFAM" id="SSF53756">
    <property type="entry name" value="UDP-Glycosyltransferase/glycogen phosphorylase"/>
    <property type="match status" value="1"/>
</dbReference>
<reference evidence="4" key="2">
    <citation type="submission" date="2020-09" db="EMBL/GenBank/DDBJ databases">
        <authorList>
            <person name="Sun Q."/>
            <person name="Kim S."/>
        </authorList>
    </citation>
    <scope>NUCLEOTIDE SEQUENCE</scope>
    <source>
        <strain evidence="4">KCTC 42731</strain>
    </source>
</reference>
<keyword evidence="1" id="KW-0472">Membrane</keyword>